<evidence type="ECO:0000313" key="9">
    <source>
        <dbReference type="EMBL" id="BAT76484.1"/>
    </source>
</evidence>
<evidence type="ECO:0000256" key="2">
    <source>
        <dbReference type="ARBA" id="ARBA00009977"/>
    </source>
</evidence>
<evidence type="ECO:0000256" key="7">
    <source>
        <dbReference type="ARBA" id="ARBA00023136"/>
    </source>
</evidence>
<keyword evidence="10" id="KW-1185">Reference proteome</keyword>
<keyword evidence="7 8" id="KW-0472">Membrane</keyword>
<evidence type="ECO:0000256" key="3">
    <source>
        <dbReference type="ARBA" id="ARBA00022448"/>
    </source>
</evidence>
<protein>
    <submittedName>
        <fullName evidence="9">Uncharacterized protein</fullName>
    </submittedName>
</protein>
<organism evidence="9 10">
    <name type="scientific">Vigna angularis var. angularis</name>
    <dbReference type="NCBI Taxonomy" id="157739"/>
    <lineage>
        <taxon>Eukaryota</taxon>
        <taxon>Viridiplantae</taxon>
        <taxon>Streptophyta</taxon>
        <taxon>Embryophyta</taxon>
        <taxon>Tracheophyta</taxon>
        <taxon>Spermatophyta</taxon>
        <taxon>Magnoliopsida</taxon>
        <taxon>eudicotyledons</taxon>
        <taxon>Gunneridae</taxon>
        <taxon>Pentapetalae</taxon>
        <taxon>rosids</taxon>
        <taxon>fabids</taxon>
        <taxon>Fabales</taxon>
        <taxon>Fabaceae</taxon>
        <taxon>Papilionoideae</taxon>
        <taxon>50 kb inversion clade</taxon>
        <taxon>NPAAA clade</taxon>
        <taxon>indigoferoid/millettioid clade</taxon>
        <taxon>Phaseoleae</taxon>
        <taxon>Vigna</taxon>
    </lineage>
</organism>
<evidence type="ECO:0000256" key="1">
    <source>
        <dbReference type="ARBA" id="ARBA00004167"/>
    </source>
</evidence>
<dbReference type="GO" id="GO:0006865">
    <property type="term" value="P:amino acid transport"/>
    <property type="evidence" value="ECO:0007669"/>
    <property type="project" value="UniProtKB-KW"/>
</dbReference>
<dbReference type="PANTHER" id="PTHR33228:SF60">
    <property type="entry name" value="PROTEIN, PUTATIVE-RELATED"/>
    <property type="match status" value="1"/>
</dbReference>
<keyword evidence="5" id="KW-0029">Amino-acid transport</keyword>
<keyword evidence="6 8" id="KW-1133">Transmembrane helix</keyword>
<sequence length="157" mass="17391">MNETMANNETGRYEWWNSSASFLYGGLAPIFGVIGLALLVVVCSRCRRSDSEREAEMNLRRGVTATVAVAEIEEGPNILVIVAGENHPTHLAKPLPSTHNQSIGISLELWTRKKMFCSGSSGEEEMAIKRRFSLTPLMVKTHQGLVGTMGRKKMLWV</sequence>
<dbReference type="GO" id="GO:0016020">
    <property type="term" value="C:membrane"/>
    <property type="evidence" value="ECO:0007669"/>
    <property type="project" value="UniProtKB-SubCell"/>
</dbReference>
<dbReference type="AlphaFoldDB" id="A0A0S3R758"/>
<evidence type="ECO:0000256" key="4">
    <source>
        <dbReference type="ARBA" id="ARBA00022692"/>
    </source>
</evidence>
<evidence type="ECO:0000256" key="8">
    <source>
        <dbReference type="SAM" id="Phobius"/>
    </source>
</evidence>
<comment type="subcellular location">
    <subcellularLocation>
        <location evidence="1">Membrane</location>
        <topology evidence="1">Single-pass membrane protein</topology>
    </subcellularLocation>
</comment>
<gene>
    <name evidence="9" type="primary">Vigan.01G449500</name>
    <name evidence="9" type="ORF">VIGAN_01449500</name>
</gene>
<dbReference type="InterPro" id="IPR040359">
    <property type="entry name" value="GDU"/>
</dbReference>
<dbReference type="EMBL" id="AP015034">
    <property type="protein sequence ID" value="BAT76484.1"/>
    <property type="molecule type" value="Genomic_DNA"/>
</dbReference>
<evidence type="ECO:0000256" key="5">
    <source>
        <dbReference type="ARBA" id="ARBA00022970"/>
    </source>
</evidence>
<keyword evidence="3" id="KW-0813">Transport</keyword>
<accession>A0A0S3R758</accession>
<feature type="transmembrane region" description="Helical" evidence="8">
    <location>
        <begin position="22"/>
        <end position="43"/>
    </location>
</feature>
<evidence type="ECO:0000256" key="6">
    <source>
        <dbReference type="ARBA" id="ARBA00022989"/>
    </source>
</evidence>
<keyword evidence="4 8" id="KW-0812">Transmembrane</keyword>
<comment type="similarity">
    <text evidence="2">Belongs to the GLUTAMINE DUMPER 1 (TC 9.B.60) family.</text>
</comment>
<proteinExistence type="inferred from homology"/>
<dbReference type="PANTHER" id="PTHR33228">
    <property type="entry name" value="PROTEIN GLUTAMINE DUMPER 4-RELATED"/>
    <property type="match status" value="1"/>
</dbReference>
<dbReference type="OrthoDB" id="770444at2759"/>
<evidence type="ECO:0000313" key="10">
    <source>
        <dbReference type="Proteomes" id="UP000291084"/>
    </source>
</evidence>
<reference evidence="9 10" key="1">
    <citation type="journal article" date="2015" name="Sci. Rep.">
        <title>The power of single molecule real-time sequencing technology in the de novo assembly of a eukaryotic genome.</title>
        <authorList>
            <person name="Sakai H."/>
            <person name="Naito K."/>
            <person name="Ogiso-Tanaka E."/>
            <person name="Takahashi Y."/>
            <person name="Iseki K."/>
            <person name="Muto C."/>
            <person name="Satou K."/>
            <person name="Teruya K."/>
            <person name="Shiroma A."/>
            <person name="Shimoji M."/>
            <person name="Hirano T."/>
            <person name="Itoh T."/>
            <person name="Kaga A."/>
            <person name="Tomooka N."/>
        </authorList>
    </citation>
    <scope>NUCLEOTIDE SEQUENCE [LARGE SCALE GENOMIC DNA]</scope>
    <source>
        <strain evidence="10">cv. Shumari</strain>
    </source>
</reference>
<name>A0A0S3R758_PHAAN</name>
<dbReference type="Proteomes" id="UP000291084">
    <property type="component" value="Chromosome 1"/>
</dbReference>
<dbReference type="GO" id="GO:0080143">
    <property type="term" value="P:regulation of amino acid export"/>
    <property type="evidence" value="ECO:0007669"/>
    <property type="project" value="InterPro"/>
</dbReference>